<evidence type="ECO:0000256" key="1">
    <source>
        <dbReference type="SAM" id="Phobius"/>
    </source>
</evidence>
<keyword evidence="1" id="KW-1133">Transmembrane helix</keyword>
<dbReference type="HOGENOM" id="CLU_996102_0_0_2"/>
<feature type="transmembrane region" description="Helical" evidence="1">
    <location>
        <begin position="52"/>
        <end position="73"/>
    </location>
</feature>
<gene>
    <name evidence="2" type="ordered locus">Mhar_1139</name>
</gene>
<dbReference type="GeneID" id="12510308"/>
<feature type="transmembrane region" description="Helical" evidence="1">
    <location>
        <begin position="25"/>
        <end position="46"/>
    </location>
</feature>
<dbReference type="Proteomes" id="UP000005877">
    <property type="component" value="Chromosome"/>
</dbReference>
<keyword evidence="1" id="KW-0812">Transmembrane</keyword>
<accession>G7WMU2</accession>
<dbReference type="STRING" id="1110509.Mhar_1139"/>
<name>G7WMU2_METH6</name>
<dbReference type="KEGG" id="mhi:Mhar_1139"/>
<dbReference type="OrthoDB" id="148373at2157"/>
<reference evidence="2 3" key="1">
    <citation type="journal article" date="2012" name="PLoS ONE">
        <title>The genome characteristics and predicted function of methyl-group oxidation pathway in the obligate aceticlastic methanogens, Methanosaeta spp.</title>
        <authorList>
            <person name="Zhu J."/>
            <person name="Zheng H."/>
            <person name="Ai G."/>
            <person name="Zhang G."/>
            <person name="Liu D."/>
            <person name="Liu X."/>
            <person name="Dong X."/>
        </authorList>
    </citation>
    <scope>NUCLEOTIDE SEQUENCE [LARGE SCALE GENOMIC DNA]</scope>
    <source>
        <strain evidence="2 3">6Ac</strain>
    </source>
</reference>
<protein>
    <submittedName>
        <fullName evidence="2">Uncharacterized protein</fullName>
    </submittedName>
</protein>
<keyword evidence="3" id="KW-1185">Reference proteome</keyword>
<evidence type="ECO:0000313" key="2">
    <source>
        <dbReference type="EMBL" id="AET64507.1"/>
    </source>
</evidence>
<sequence length="287" mass="31189">MDGSYEFLEDLRRLSAAYRRLEGGLYLLNSGMIATLIYIVALYLGIPTFFGFYWQGSILAAAPAFVSLILGLLGGKVIDRRSRYDLFSHLDEAISEKTKAAYDNRGSDSVVMQSLAEDVKRCLSTVGAADLMNSRRLYLGTRSVPAFQAKAGALLLLLASAAVFAHSPGDGAPPQPFSSLSDLRDRAMALFADEVLPEEAGSSAGISGEIYGKPSLAVLEEVNLELVLYPGSTAGFRSRETDPVDRFFTISEPGEGVAVPTDQYIESLPPQHREIIKRYFENLATIS</sequence>
<dbReference type="RefSeq" id="WP_014586692.1">
    <property type="nucleotide sequence ID" value="NC_017527.1"/>
</dbReference>
<dbReference type="EMBL" id="CP003117">
    <property type="protein sequence ID" value="AET64507.1"/>
    <property type="molecule type" value="Genomic_DNA"/>
</dbReference>
<proteinExistence type="predicted"/>
<organism evidence="2 3">
    <name type="scientific">Methanothrix harundinacea (strain 6Ac)</name>
    <name type="common">Methanosaeta harundinacea</name>
    <dbReference type="NCBI Taxonomy" id="1110509"/>
    <lineage>
        <taxon>Archaea</taxon>
        <taxon>Methanobacteriati</taxon>
        <taxon>Methanobacteriota</taxon>
        <taxon>Stenosarchaea group</taxon>
        <taxon>Methanomicrobia</taxon>
        <taxon>Methanotrichales</taxon>
        <taxon>Methanotrichaceae</taxon>
        <taxon>Methanothrix</taxon>
    </lineage>
</organism>
<dbReference type="PATRIC" id="fig|1110509.7.peg.1265"/>
<dbReference type="AlphaFoldDB" id="G7WMU2"/>
<keyword evidence="1" id="KW-0472">Membrane</keyword>
<evidence type="ECO:0000313" key="3">
    <source>
        <dbReference type="Proteomes" id="UP000005877"/>
    </source>
</evidence>